<dbReference type="GO" id="GO:0005524">
    <property type="term" value="F:ATP binding"/>
    <property type="evidence" value="ECO:0007669"/>
    <property type="project" value="UniProtKB-UniRule"/>
</dbReference>
<dbReference type="UniPathway" id="UPA00148">
    <property type="reaction ID" value="UER00233"/>
</dbReference>
<evidence type="ECO:0000256" key="15">
    <source>
        <dbReference type="RuleBase" id="RU366026"/>
    </source>
</evidence>
<comment type="subunit">
    <text evidence="3">Homotrimer.</text>
</comment>
<accession>A0A840QNM6</accession>
<dbReference type="InterPro" id="IPR016030">
    <property type="entry name" value="CblAdoTrfase-like"/>
</dbReference>
<reference evidence="17 18" key="1">
    <citation type="submission" date="2020-08" db="EMBL/GenBank/DDBJ databases">
        <title>Genomic Encyclopedia of Type Strains, Phase IV (KMG-IV): sequencing the most valuable type-strain genomes for metagenomic binning, comparative biology and taxonomic classification.</title>
        <authorList>
            <person name="Goeker M."/>
        </authorList>
    </citation>
    <scope>NUCLEOTIDE SEQUENCE [LARGE SCALE GENOMIC DNA]</scope>
    <source>
        <strain evidence="17 18">DSM 24696</strain>
    </source>
</reference>
<dbReference type="PANTHER" id="PTHR12213">
    <property type="entry name" value="CORRINOID ADENOSYLTRANSFERASE"/>
    <property type="match status" value="1"/>
</dbReference>
<keyword evidence="7 15" id="KW-0808">Transferase</keyword>
<evidence type="ECO:0000256" key="5">
    <source>
        <dbReference type="ARBA" id="ARBA00020963"/>
    </source>
</evidence>
<evidence type="ECO:0000256" key="1">
    <source>
        <dbReference type="ARBA" id="ARBA00005121"/>
    </source>
</evidence>
<dbReference type="RefSeq" id="WP_184663399.1">
    <property type="nucleotide sequence ID" value="NZ_JACHHB010000004.1"/>
</dbReference>
<comment type="catalytic activity">
    <reaction evidence="13 15">
        <text>2 cob(II)yrinate a,c diamide + reduced [electron-transfer flavoprotein] + 2 ATP = 2 adenosylcob(III)yrinate a,c-diamide + 2 triphosphate + oxidized [electron-transfer flavoprotein] + 3 H(+)</text>
        <dbReference type="Rhea" id="RHEA:11528"/>
        <dbReference type="Rhea" id="RHEA-COMP:10685"/>
        <dbReference type="Rhea" id="RHEA-COMP:10686"/>
        <dbReference type="ChEBI" id="CHEBI:15378"/>
        <dbReference type="ChEBI" id="CHEBI:18036"/>
        <dbReference type="ChEBI" id="CHEBI:30616"/>
        <dbReference type="ChEBI" id="CHEBI:57692"/>
        <dbReference type="ChEBI" id="CHEBI:58307"/>
        <dbReference type="ChEBI" id="CHEBI:58503"/>
        <dbReference type="ChEBI" id="CHEBI:58537"/>
        <dbReference type="EC" id="2.5.1.17"/>
    </reaction>
</comment>
<comment type="caution">
    <text evidence="17">The sequence shown here is derived from an EMBL/GenBank/DDBJ whole genome shotgun (WGS) entry which is preliminary data.</text>
</comment>
<dbReference type="InterPro" id="IPR029499">
    <property type="entry name" value="PduO-typ"/>
</dbReference>
<name>A0A840QNM6_9BACI</name>
<evidence type="ECO:0000256" key="14">
    <source>
        <dbReference type="ARBA" id="ARBA00048692"/>
    </source>
</evidence>
<evidence type="ECO:0000256" key="4">
    <source>
        <dbReference type="ARBA" id="ARBA00012454"/>
    </source>
</evidence>
<feature type="domain" description="Cobalamin adenosyltransferase-like" evidence="16">
    <location>
        <begin position="3"/>
        <end position="165"/>
    </location>
</feature>
<protein>
    <recommendedName>
        <fullName evidence="5 15">Corrinoid adenosyltransferase</fullName>
        <ecNumber evidence="4 15">2.5.1.17</ecNumber>
    </recommendedName>
    <alternativeName>
        <fullName evidence="10 15">Cob(II)alamin adenosyltransferase</fullName>
    </alternativeName>
    <alternativeName>
        <fullName evidence="12 15">Cob(II)yrinic acid a,c-diamide adenosyltransferase</fullName>
    </alternativeName>
    <alternativeName>
        <fullName evidence="11 15">Cobinamide/cobalamin adenosyltransferase</fullName>
    </alternativeName>
</protein>
<dbReference type="NCBIfam" id="TIGR00636">
    <property type="entry name" value="PduO_Nterm"/>
    <property type="match status" value="1"/>
</dbReference>
<dbReference type="InterPro" id="IPR036451">
    <property type="entry name" value="CblAdoTrfase-like_sf"/>
</dbReference>
<evidence type="ECO:0000256" key="2">
    <source>
        <dbReference type="ARBA" id="ARBA00007487"/>
    </source>
</evidence>
<keyword evidence="6 15" id="KW-0169">Cobalamin biosynthesis</keyword>
<evidence type="ECO:0000256" key="10">
    <source>
        <dbReference type="ARBA" id="ARBA00031529"/>
    </source>
</evidence>
<evidence type="ECO:0000313" key="18">
    <source>
        <dbReference type="Proteomes" id="UP000551878"/>
    </source>
</evidence>
<gene>
    <name evidence="17" type="ORF">HNQ41_001104</name>
</gene>
<evidence type="ECO:0000256" key="8">
    <source>
        <dbReference type="ARBA" id="ARBA00022741"/>
    </source>
</evidence>
<evidence type="ECO:0000256" key="13">
    <source>
        <dbReference type="ARBA" id="ARBA00048555"/>
    </source>
</evidence>
<dbReference type="Gene3D" id="1.20.1200.10">
    <property type="entry name" value="Cobalamin adenosyltransferase-like"/>
    <property type="match status" value="1"/>
</dbReference>
<dbReference type="GO" id="GO:0009236">
    <property type="term" value="P:cobalamin biosynthetic process"/>
    <property type="evidence" value="ECO:0007669"/>
    <property type="project" value="UniProtKB-UniRule"/>
</dbReference>
<evidence type="ECO:0000313" key="17">
    <source>
        <dbReference type="EMBL" id="MBB5172941.1"/>
    </source>
</evidence>
<proteinExistence type="inferred from homology"/>
<comment type="catalytic activity">
    <reaction evidence="14 15">
        <text>2 cob(II)alamin + reduced [electron-transfer flavoprotein] + 2 ATP = 2 adenosylcob(III)alamin + 2 triphosphate + oxidized [electron-transfer flavoprotein] + 3 H(+)</text>
        <dbReference type="Rhea" id="RHEA:28671"/>
        <dbReference type="Rhea" id="RHEA-COMP:10685"/>
        <dbReference type="Rhea" id="RHEA-COMP:10686"/>
        <dbReference type="ChEBI" id="CHEBI:15378"/>
        <dbReference type="ChEBI" id="CHEBI:16304"/>
        <dbReference type="ChEBI" id="CHEBI:18036"/>
        <dbReference type="ChEBI" id="CHEBI:18408"/>
        <dbReference type="ChEBI" id="CHEBI:30616"/>
        <dbReference type="ChEBI" id="CHEBI:57692"/>
        <dbReference type="ChEBI" id="CHEBI:58307"/>
        <dbReference type="EC" id="2.5.1.17"/>
    </reaction>
</comment>
<sequence length="181" mass="20383">MNIYTRKGDTGKTSLIGASVHKDHIRVEAYGTVDELNSVVGQAIVTLNEKEDRDIIEDLSRIQHELFDIGGDLANVQENANFQTEEAYIDHLEKRIDEYWSQAPSINAFILPGGDKTSAALHQCRTVCRRAERRVASLMDEEALHPPILKYLNRLSDLFFASARAINARRGIEDVTYQPGK</sequence>
<dbReference type="Pfam" id="PF01923">
    <property type="entry name" value="Cob_adeno_trans"/>
    <property type="match status" value="1"/>
</dbReference>
<dbReference type="Proteomes" id="UP000551878">
    <property type="component" value="Unassembled WGS sequence"/>
</dbReference>
<keyword evidence="8 15" id="KW-0547">Nucleotide-binding</keyword>
<dbReference type="EC" id="2.5.1.17" evidence="4 15"/>
<evidence type="ECO:0000256" key="9">
    <source>
        <dbReference type="ARBA" id="ARBA00022840"/>
    </source>
</evidence>
<dbReference type="AlphaFoldDB" id="A0A840QNM6"/>
<comment type="pathway">
    <text evidence="1 15">Cofactor biosynthesis; adenosylcobalamin biosynthesis; adenosylcobalamin from cob(II)yrinate a,c-diamide: step 2/7.</text>
</comment>
<evidence type="ECO:0000256" key="12">
    <source>
        <dbReference type="ARBA" id="ARBA00033354"/>
    </source>
</evidence>
<evidence type="ECO:0000256" key="11">
    <source>
        <dbReference type="ARBA" id="ARBA00033334"/>
    </source>
</evidence>
<evidence type="ECO:0000256" key="7">
    <source>
        <dbReference type="ARBA" id="ARBA00022679"/>
    </source>
</evidence>
<comment type="similarity">
    <text evidence="2 15">Belongs to the Cob(I)alamin adenosyltransferase family.</text>
</comment>
<dbReference type="FunFam" id="1.20.1200.10:FF:000001">
    <property type="entry name" value="Cob(I)yrinic acid a,c-diamide adenosyltransferase"/>
    <property type="match status" value="1"/>
</dbReference>
<keyword evidence="9 15" id="KW-0067">ATP-binding</keyword>
<evidence type="ECO:0000256" key="3">
    <source>
        <dbReference type="ARBA" id="ARBA00011233"/>
    </source>
</evidence>
<dbReference type="GO" id="GO:0008817">
    <property type="term" value="F:corrinoid adenosyltransferase activity"/>
    <property type="evidence" value="ECO:0007669"/>
    <property type="project" value="UniProtKB-UniRule"/>
</dbReference>
<evidence type="ECO:0000256" key="6">
    <source>
        <dbReference type="ARBA" id="ARBA00022573"/>
    </source>
</evidence>
<keyword evidence="18" id="KW-1185">Reference proteome</keyword>
<evidence type="ECO:0000259" key="16">
    <source>
        <dbReference type="Pfam" id="PF01923"/>
    </source>
</evidence>
<dbReference type="EMBL" id="JACHHB010000004">
    <property type="protein sequence ID" value="MBB5172941.1"/>
    <property type="molecule type" value="Genomic_DNA"/>
</dbReference>
<dbReference type="PANTHER" id="PTHR12213:SF0">
    <property type="entry name" value="CORRINOID ADENOSYLTRANSFERASE MMAB"/>
    <property type="match status" value="1"/>
</dbReference>
<dbReference type="SUPFAM" id="SSF89028">
    <property type="entry name" value="Cobalamin adenosyltransferase-like"/>
    <property type="match status" value="1"/>
</dbReference>
<organism evidence="17 18">
    <name type="scientific">Texcoconibacillus texcoconensis</name>
    <dbReference type="NCBI Taxonomy" id="1095777"/>
    <lineage>
        <taxon>Bacteria</taxon>
        <taxon>Bacillati</taxon>
        <taxon>Bacillota</taxon>
        <taxon>Bacilli</taxon>
        <taxon>Bacillales</taxon>
        <taxon>Bacillaceae</taxon>
        <taxon>Texcoconibacillus</taxon>
    </lineage>
</organism>